<dbReference type="Proteomes" id="UP000238322">
    <property type="component" value="Unassembled WGS sequence"/>
</dbReference>
<dbReference type="PANTHER" id="PTHR30093:SF2">
    <property type="entry name" value="TYPE II SECRETION SYSTEM PROTEIN H"/>
    <property type="match status" value="1"/>
</dbReference>
<dbReference type="AlphaFoldDB" id="A0A2S8FQT5"/>
<feature type="transmembrane region" description="Helical" evidence="1">
    <location>
        <begin position="12"/>
        <end position="32"/>
    </location>
</feature>
<gene>
    <name evidence="3" type="ORF">C5Y83_13590</name>
</gene>
<keyword evidence="1" id="KW-1133">Transmembrane helix</keyword>
<dbReference type="NCBIfam" id="TIGR02532">
    <property type="entry name" value="IV_pilin_GFxxxE"/>
    <property type="match status" value="1"/>
</dbReference>
<organism evidence="3 4">
    <name type="scientific">Blastopirellula marina</name>
    <dbReference type="NCBI Taxonomy" id="124"/>
    <lineage>
        <taxon>Bacteria</taxon>
        <taxon>Pseudomonadati</taxon>
        <taxon>Planctomycetota</taxon>
        <taxon>Planctomycetia</taxon>
        <taxon>Pirellulales</taxon>
        <taxon>Pirellulaceae</taxon>
        <taxon>Blastopirellula</taxon>
    </lineage>
</organism>
<reference evidence="3 4" key="1">
    <citation type="submission" date="2018-02" db="EMBL/GenBank/DDBJ databases">
        <title>Comparative genomes isolates from brazilian mangrove.</title>
        <authorList>
            <person name="Araujo J.E."/>
            <person name="Taketani R.G."/>
            <person name="Silva M.C.P."/>
            <person name="Loureco M.V."/>
            <person name="Andreote F.D."/>
        </authorList>
    </citation>
    <scope>NUCLEOTIDE SEQUENCE [LARGE SCALE GENOMIC DNA]</scope>
    <source>
        <strain evidence="3 4">Hex-1 MGV</strain>
    </source>
</reference>
<proteinExistence type="predicted"/>
<feature type="domain" description="DUF1559" evidence="2">
    <location>
        <begin position="33"/>
        <end position="324"/>
    </location>
</feature>
<evidence type="ECO:0000313" key="4">
    <source>
        <dbReference type="Proteomes" id="UP000238322"/>
    </source>
</evidence>
<dbReference type="PANTHER" id="PTHR30093">
    <property type="entry name" value="GENERAL SECRETION PATHWAY PROTEIN G"/>
    <property type="match status" value="1"/>
</dbReference>
<dbReference type="Gene3D" id="3.30.700.10">
    <property type="entry name" value="Glycoprotein, Type 4 Pilin"/>
    <property type="match status" value="1"/>
</dbReference>
<name>A0A2S8FQT5_9BACT</name>
<comment type="caution">
    <text evidence="3">The sequence shown here is derived from an EMBL/GenBank/DDBJ whole genome shotgun (WGS) entry which is preliminary data.</text>
</comment>
<dbReference type="OrthoDB" id="209901at2"/>
<dbReference type="RefSeq" id="WP_105330276.1">
    <property type="nucleotide sequence ID" value="NZ_PUHY01000010.1"/>
</dbReference>
<dbReference type="Pfam" id="PF07596">
    <property type="entry name" value="SBP_bac_10"/>
    <property type="match status" value="1"/>
</dbReference>
<dbReference type="EMBL" id="PUHY01000010">
    <property type="protein sequence ID" value="PQO34545.1"/>
    <property type="molecule type" value="Genomic_DNA"/>
</dbReference>
<dbReference type="InterPro" id="IPR012902">
    <property type="entry name" value="N_methyl_site"/>
</dbReference>
<dbReference type="SUPFAM" id="SSF54523">
    <property type="entry name" value="Pili subunits"/>
    <property type="match status" value="1"/>
</dbReference>
<keyword evidence="1" id="KW-0812">Transmembrane</keyword>
<evidence type="ECO:0000259" key="2">
    <source>
        <dbReference type="Pfam" id="PF07596"/>
    </source>
</evidence>
<dbReference type="NCBIfam" id="TIGR04294">
    <property type="entry name" value="pre_pil_HX9DG"/>
    <property type="match status" value="1"/>
</dbReference>
<sequence>MPTSKRWGFTLVELLVVIAIIGVLIALLLPAVQQAREAARRMQCSNNMKQLGLAMHNYHDTYKKFPCLCYLDGSNNPSYLGFSAFVQILPYIEQGNLQEQVRIATKNYNNHWDSNSTIQNLRSKKIEAFICPSDTSFPASTGWLANGPGCNYGLSFGPTLSWNNLTNQNGMFRQQNNAKGQETKMADVTDGLSNTMMASEHLVGDNNNSSLMNGNSSEPRIGSSPGWSSPMFPTQAQLNSFGQTCQGITSHLSTNGNQWIAPVPTQTIINTVATPNWRYPDCQTSGSGFASDRDGIYTPRSRHPGGVLAVAGDGSVKFITETVNLLTFQCFGARNDGKPVSLP</sequence>
<dbReference type="InterPro" id="IPR011453">
    <property type="entry name" value="DUF1559"/>
</dbReference>
<protein>
    <submittedName>
        <fullName evidence="3">Prepilin-type cleavage/methylation domain-containing protein</fullName>
    </submittedName>
</protein>
<dbReference type="InterPro" id="IPR045584">
    <property type="entry name" value="Pilin-like"/>
</dbReference>
<dbReference type="InterPro" id="IPR027558">
    <property type="entry name" value="Pre_pil_HX9DG_C"/>
</dbReference>
<evidence type="ECO:0000313" key="3">
    <source>
        <dbReference type="EMBL" id="PQO34545.1"/>
    </source>
</evidence>
<accession>A0A2S8FQT5</accession>
<keyword evidence="1" id="KW-0472">Membrane</keyword>
<evidence type="ECO:0000256" key="1">
    <source>
        <dbReference type="SAM" id="Phobius"/>
    </source>
</evidence>
<dbReference type="Pfam" id="PF07963">
    <property type="entry name" value="N_methyl"/>
    <property type="match status" value="1"/>
</dbReference>